<comment type="caution">
    <text evidence="1">The sequence shown here is derived from an EMBL/GenBank/DDBJ whole genome shotgun (WGS) entry which is preliminary data.</text>
</comment>
<evidence type="ECO:0000313" key="1">
    <source>
        <dbReference type="EMBL" id="TDF88110.1"/>
    </source>
</evidence>
<proteinExistence type="predicted"/>
<keyword evidence="2" id="KW-1185">Reference proteome</keyword>
<dbReference type="OrthoDB" id="4965509at2"/>
<dbReference type="AlphaFoldDB" id="A0A4R5K7C0"/>
<protein>
    <submittedName>
        <fullName evidence="1">Uncharacterized protein</fullName>
    </submittedName>
</protein>
<dbReference type="Proteomes" id="UP000295511">
    <property type="component" value="Unassembled WGS sequence"/>
</dbReference>
<gene>
    <name evidence="1" type="ORF">E1809_24125</name>
</gene>
<reference evidence="1 2" key="1">
    <citation type="submission" date="2019-03" db="EMBL/GenBank/DDBJ databases">
        <title>Whole genome sequence of Arthrobacter sp JH1-1.</title>
        <authorList>
            <person name="Trinh H.N."/>
        </authorList>
    </citation>
    <scope>NUCLEOTIDE SEQUENCE [LARGE SCALE GENOMIC DNA]</scope>
    <source>
        <strain evidence="1 2">JH1-1</strain>
    </source>
</reference>
<accession>A0A4R5K7C0</accession>
<dbReference type="RefSeq" id="WP_133206790.1">
    <property type="nucleotide sequence ID" value="NZ_SMRU01000047.1"/>
</dbReference>
<evidence type="ECO:0000313" key="2">
    <source>
        <dbReference type="Proteomes" id="UP000295511"/>
    </source>
</evidence>
<organism evidence="1 2">
    <name type="scientific">Arthrobacter terricola</name>
    <dbReference type="NCBI Taxonomy" id="2547396"/>
    <lineage>
        <taxon>Bacteria</taxon>
        <taxon>Bacillati</taxon>
        <taxon>Actinomycetota</taxon>
        <taxon>Actinomycetes</taxon>
        <taxon>Micrococcales</taxon>
        <taxon>Micrococcaceae</taxon>
        <taxon>Arthrobacter</taxon>
    </lineage>
</organism>
<name>A0A4R5K7C0_9MICC</name>
<sequence>MSPRKKSAPVPTHTFRGVWPVVEGTGTATTDAELILQAIGDLPNVAHRHNATIVGPPRACIADGRRIPGSGGARHVVVIEAPAMPATGRGYRHNSGG</sequence>
<dbReference type="EMBL" id="SMRU01000047">
    <property type="protein sequence ID" value="TDF88110.1"/>
    <property type="molecule type" value="Genomic_DNA"/>
</dbReference>